<evidence type="ECO:0000256" key="2">
    <source>
        <dbReference type="SAM" id="Phobius"/>
    </source>
</evidence>
<keyword evidence="2" id="KW-0812">Transmembrane</keyword>
<proteinExistence type="predicted"/>
<feature type="region of interest" description="Disordered" evidence="1">
    <location>
        <begin position="227"/>
        <end position="248"/>
    </location>
</feature>
<dbReference type="AlphaFoldDB" id="A0A135SJ51"/>
<keyword evidence="2" id="KW-1133">Transmembrane helix</keyword>
<evidence type="ECO:0000313" key="4">
    <source>
        <dbReference type="Proteomes" id="UP000070328"/>
    </source>
</evidence>
<feature type="transmembrane region" description="Helical" evidence="2">
    <location>
        <begin position="78"/>
        <end position="102"/>
    </location>
</feature>
<organism evidence="3 4">
    <name type="scientific">Colletotrichum simmondsii</name>
    <dbReference type="NCBI Taxonomy" id="703756"/>
    <lineage>
        <taxon>Eukaryota</taxon>
        <taxon>Fungi</taxon>
        <taxon>Dikarya</taxon>
        <taxon>Ascomycota</taxon>
        <taxon>Pezizomycotina</taxon>
        <taxon>Sordariomycetes</taxon>
        <taxon>Hypocreomycetidae</taxon>
        <taxon>Glomerellales</taxon>
        <taxon>Glomerellaceae</taxon>
        <taxon>Colletotrichum</taxon>
        <taxon>Colletotrichum acutatum species complex</taxon>
    </lineage>
</organism>
<feature type="compositionally biased region" description="Gly residues" evidence="1">
    <location>
        <begin position="238"/>
        <end position="248"/>
    </location>
</feature>
<evidence type="ECO:0000256" key="1">
    <source>
        <dbReference type="SAM" id="MobiDB-lite"/>
    </source>
</evidence>
<dbReference type="Proteomes" id="UP000070328">
    <property type="component" value="Unassembled WGS sequence"/>
</dbReference>
<protein>
    <submittedName>
        <fullName evidence="3">Uncharacterized protein</fullName>
    </submittedName>
</protein>
<accession>A0A135SJ51</accession>
<name>A0A135SJ51_9PEZI</name>
<dbReference type="OrthoDB" id="4835369at2759"/>
<keyword evidence="2" id="KW-0472">Membrane</keyword>
<reference evidence="3 4" key="1">
    <citation type="submission" date="2014-02" db="EMBL/GenBank/DDBJ databases">
        <title>The genome sequence of Colletotrichum simmondsii CBS122122.</title>
        <authorList>
            <person name="Baroncelli R."/>
            <person name="Thon M.R."/>
        </authorList>
    </citation>
    <scope>NUCLEOTIDE SEQUENCE [LARGE SCALE GENOMIC DNA]</scope>
    <source>
        <strain evidence="3 4">CBS122122</strain>
    </source>
</reference>
<feature type="region of interest" description="Disordered" evidence="1">
    <location>
        <begin position="167"/>
        <end position="199"/>
    </location>
</feature>
<dbReference type="EMBL" id="JFBX01000554">
    <property type="protein sequence ID" value="KXH35929.1"/>
    <property type="molecule type" value="Genomic_DNA"/>
</dbReference>
<feature type="compositionally biased region" description="Basic and acidic residues" evidence="1">
    <location>
        <begin position="172"/>
        <end position="185"/>
    </location>
</feature>
<gene>
    <name evidence="3" type="ORF">CSIM01_00643</name>
</gene>
<comment type="caution">
    <text evidence="3">The sequence shown here is derived from an EMBL/GenBank/DDBJ whole genome shotgun (WGS) entry which is preliminary data.</text>
</comment>
<evidence type="ECO:0000313" key="3">
    <source>
        <dbReference type="EMBL" id="KXH35929.1"/>
    </source>
</evidence>
<sequence>MSFVIHKLGLADNFKPTRHKAARPHFGRGGIQVPNPGGTADMSSFIKHARDVAAGKGLQNDQTVSPEQPPHTSQVTPLEVLCLAIAIFVLACILGFIVLIGIKTRRSRAQHEANSFPDSNGRERWDSHDTTQVFINGVQRRSDSVAGQERNELRLLERDDTASLAPKHIFRPWRDPADEHTDGIGKFDGTSTGLSNDTSRELEQHSMADIQGSIRSNDECLPAHCGRRQSRRFDEQGVNGGSGPTPHP</sequence>
<keyword evidence="4" id="KW-1185">Reference proteome</keyword>